<dbReference type="AlphaFoldDB" id="A0AAW2C930"/>
<proteinExistence type="predicted"/>
<dbReference type="SUPFAM" id="SSF56300">
    <property type="entry name" value="Metallo-dependent phosphatases"/>
    <property type="match status" value="1"/>
</dbReference>
<evidence type="ECO:0000313" key="4">
    <source>
        <dbReference type="Proteomes" id="UP001459277"/>
    </source>
</evidence>
<dbReference type="Gene3D" id="3.40.1090.10">
    <property type="entry name" value="Cytosolic phospholipase A2 catalytic domain"/>
    <property type="match status" value="1"/>
</dbReference>
<dbReference type="SUPFAM" id="SSF52151">
    <property type="entry name" value="FabD/lysophospholipase-like"/>
    <property type="match status" value="1"/>
</dbReference>
<dbReference type="InterPro" id="IPR029052">
    <property type="entry name" value="Metallo-depent_PP-like"/>
</dbReference>
<protein>
    <submittedName>
        <fullName evidence="3">Uncharacterized protein</fullName>
    </submittedName>
</protein>
<evidence type="ECO:0000259" key="1">
    <source>
        <dbReference type="Pfam" id="PF00149"/>
    </source>
</evidence>
<dbReference type="PANTHER" id="PTHR45778:SF16">
    <property type="entry name" value="INACTIVE PURPLE ACID PHOSPHATASE 1-RELATED"/>
    <property type="match status" value="1"/>
</dbReference>
<reference evidence="3 4" key="1">
    <citation type="submission" date="2024-01" db="EMBL/GenBank/DDBJ databases">
        <title>A telomere-to-telomere, gap-free genome of sweet tea (Lithocarpus litseifolius).</title>
        <authorList>
            <person name="Zhou J."/>
        </authorList>
    </citation>
    <scope>NUCLEOTIDE SEQUENCE [LARGE SCALE GENOMIC DNA]</scope>
    <source>
        <strain evidence="3">Zhou-2022a</strain>
        <tissue evidence="3">Leaf</tissue>
    </source>
</reference>
<accession>A0AAW2C930</accession>
<comment type="caution">
    <text evidence="3">The sequence shown here is derived from an EMBL/GenBank/DDBJ whole genome shotgun (WGS) entry which is preliminary data.</text>
</comment>
<dbReference type="Pfam" id="PF00149">
    <property type="entry name" value="Metallophos"/>
    <property type="match status" value="1"/>
</dbReference>
<feature type="domain" description="Purple acid phosphatase Fn3-like" evidence="2">
    <location>
        <begin position="6"/>
        <end position="56"/>
    </location>
</feature>
<dbReference type="GO" id="GO:0016787">
    <property type="term" value="F:hydrolase activity"/>
    <property type="evidence" value="ECO:0007669"/>
    <property type="project" value="InterPro"/>
</dbReference>
<dbReference type="Pfam" id="PF17808">
    <property type="entry name" value="fn3_PAP"/>
    <property type="match status" value="1"/>
</dbReference>
<feature type="domain" description="Calcineurin-like phosphoesterase" evidence="1">
    <location>
        <begin position="170"/>
        <end position="244"/>
    </location>
</feature>
<dbReference type="InterPro" id="IPR040974">
    <property type="entry name" value="Fn3_PAP"/>
</dbReference>
<dbReference type="InterPro" id="IPR016035">
    <property type="entry name" value="Acyl_Trfase/lysoPLipase"/>
</dbReference>
<dbReference type="EMBL" id="JAZDWU010000008">
    <property type="protein sequence ID" value="KAK9993978.1"/>
    <property type="molecule type" value="Genomic_DNA"/>
</dbReference>
<gene>
    <name evidence="3" type="ORF">SO802_023681</name>
</gene>
<dbReference type="InterPro" id="IPR004843">
    <property type="entry name" value="Calcineurin-like_PHP"/>
</dbReference>
<organism evidence="3 4">
    <name type="scientific">Lithocarpus litseifolius</name>
    <dbReference type="NCBI Taxonomy" id="425828"/>
    <lineage>
        <taxon>Eukaryota</taxon>
        <taxon>Viridiplantae</taxon>
        <taxon>Streptophyta</taxon>
        <taxon>Embryophyta</taxon>
        <taxon>Tracheophyta</taxon>
        <taxon>Spermatophyta</taxon>
        <taxon>Magnoliopsida</taxon>
        <taxon>eudicotyledons</taxon>
        <taxon>Gunneridae</taxon>
        <taxon>Pentapetalae</taxon>
        <taxon>rosids</taxon>
        <taxon>fabids</taxon>
        <taxon>Fagales</taxon>
        <taxon>Fagaceae</taxon>
        <taxon>Lithocarpus</taxon>
    </lineage>
</organism>
<evidence type="ECO:0000313" key="3">
    <source>
        <dbReference type="EMBL" id="KAK9993978.1"/>
    </source>
</evidence>
<evidence type="ECO:0000259" key="2">
    <source>
        <dbReference type="Pfam" id="PF17808"/>
    </source>
</evidence>
<sequence>MRYSDVLQAPKYKDTGKGYLKLQLIHQRSDFSFTLFSGGLSNPKLVAVLNQAAFANPNAPVYPRLAKDNGMNGYGINEAGAFVEWAPKGGNQVHSPAGTSTFDRNSMSYDTEMHTHTDTHISFQQAEEDCSKAILDLVGNCFPDRKLKIVFAGVPQLDEADGSNEYNNFQRGSLNSTRELIRDLKNIDIVFHIGDICYANGYISQWDQFTAQVEPIASTVPYMIASGNYERDWPGTGSFYGNMDSGGECGVLAETTFYVPTENRAKFCRYQGYVRHATKEKCNHNICLDARLSDIYIGTSAAPTYLPAYQFNNQDNEGNVRKFNLIDGGVAANNPTLVAINQVTKQVFKENPDFFRIKPMDYGRFLVISVGTGSPMTAEKYNAKKAARDIFSYLALTLTTAPQISSP</sequence>
<name>A0AAW2C930_9ROSI</name>
<dbReference type="Proteomes" id="UP001459277">
    <property type="component" value="Unassembled WGS sequence"/>
</dbReference>
<dbReference type="PANTHER" id="PTHR45778">
    <property type="entry name" value="PURPLE ACID PHOSPHATASE-RELATED"/>
    <property type="match status" value="1"/>
</dbReference>
<keyword evidence="4" id="KW-1185">Reference proteome</keyword>